<gene>
    <name evidence="1" type="ORF">GYMLUDRAFT_49533</name>
</gene>
<accession>A0A0D0C5R8</accession>
<dbReference type="AlphaFoldDB" id="A0A0D0C5R8"/>
<evidence type="ECO:0000313" key="2">
    <source>
        <dbReference type="Proteomes" id="UP000053593"/>
    </source>
</evidence>
<dbReference type="EMBL" id="KN834832">
    <property type="protein sequence ID" value="KIK53207.1"/>
    <property type="molecule type" value="Genomic_DNA"/>
</dbReference>
<protein>
    <submittedName>
        <fullName evidence="1">Uncharacterized protein</fullName>
    </submittedName>
</protein>
<evidence type="ECO:0000313" key="1">
    <source>
        <dbReference type="EMBL" id="KIK53207.1"/>
    </source>
</evidence>
<name>A0A0D0C5R8_9AGAR</name>
<dbReference type="Proteomes" id="UP000053593">
    <property type="component" value="Unassembled WGS sequence"/>
</dbReference>
<keyword evidence="2" id="KW-1185">Reference proteome</keyword>
<sequence length="101" mass="10803">MRRLLSLLTGSDSRFSSLTSAAGGISISHLWNRIIFPVVLWGYSPPPPPVTNSPQLSLFLSQMDILFFCPYFLTPCCDCGGGCGGKVIPTLGSGDGRYCAN</sequence>
<reference evidence="1 2" key="1">
    <citation type="submission" date="2014-04" db="EMBL/GenBank/DDBJ databases">
        <title>Evolutionary Origins and Diversification of the Mycorrhizal Mutualists.</title>
        <authorList>
            <consortium name="DOE Joint Genome Institute"/>
            <consortium name="Mycorrhizal Genomics Consortium"/>
            <person name="Kohler A."/>
            <person name="Kuo A."/>
            <person name="Nagy L.G."/>
            <person name="Floudas D."/>
            <person name="Copeland A."/>
            <person name="Barry K.W."/>
            <person name="Cichocki N."/>
            <person name="Veneault-Fourrey C."/>
            <person name="LaButti K."/>
            <person name="Lindquist E.A."/>
            <person name="Lipzen A."/>
            <person name="Lundell T."/>
            <person name="Morin E."/>
            <person name="Murat C."/>
            <person name="Riley R."/>
            <person name="Ohm R."/>
            <person name="Sun H."/>
            <person name="Tunlid A."/>
            <person name="Henrissat B."/>
            <person name="Grigoriev I.V."/>
            <person name="Hibbett D.S."/>
            <person name="Martin F."/>
        </authorList>
    </citation>
    <scope>NUCLEOTIDE SEQUENCE [LARGE SCALE GENOMIC DNA]</scope>
    <source>
        <strain evidence="1 2">FD-317 M1</strain>
    </source>
</reference>
<proteinExistence type="predicted"/>
<dbReference type="HOGENOM" id="CLU_2292027_0_0_1"/>
<organism evidence="1 2">
    <name type="scientific">Collybiopsis luxurians FD-317 M1</name>
    <dbReference type="NCBI Taxonomy" id="944289"/>
    <lineage>
        <taxon>Eukaryota</taxon>
        <taxon>Fungi</taxon>
        <taxon>Dikarya</taxon>
        <taxon>Basidiomycota</taxon>
        <taxon>Agaricomycotina</taxon>
        <taxon>Agaricomycetes</taxon>
        <taxon>Agaricomycetidae</taxon>
        <taxon>Agaricales</taxon>
        <taxon>Marasmiineae</taxon>
        <taxon>Omphalotaceae</taxon>
        <taxon>Collybiopsis</taxon>
        <taxon>Collybiopsis luxurians</taxon>
    </lineage>
</organism>